<proteinExistence type="predicted"/>
<keyword evidence="3" id="KW-1185">Reference proteome</keyword>
<feature type="signal peptide" evidence="1">
    <location>
        <begin position="1"/>
        <end position="17"/>
    </location>
</feature>
<name>A0A0N5CP32_THECL</name>
<reference evidence="4" key="1">
    <citation type="submission" date="2017-02" db="UniProtKB">
        <authorList>
            <consortium name="WormBaseParasite"/>
        </authorList>
    </citation>
    <scope>IDENTIFICATION</scope>
</reference>
<accession>A0A0N5CP32</accession>
<evidence type="ECO:0000256" key="1">
    <source>
        <dbReference type="SAM" id="SignalP"/>
    </source>
</evidence>
<keyword evidence="1" id="KW-0732">Signal</keyword>
<evidence type="ECO:0000313" key="3">
    <source>
        <dbReference type="Proteomes" id="UP000276776"/>
    </source>
</evidence>
<sequence length="255" mass="28577">MRFYAVFFFLLSVFTDCTFPLLRIKRDNKLSTRWISRRVIETKDVKNVSCYITLDCFELAVVSGGIDIPYTLESVITCLIPGLNEYFCFGSRANVFEPRELLLTNKKGHSFGNNNGVDVRLLDLFNVPTIEDQTNIGEKIGAIWTHDGVEFGRRHEVFKGYAQNIGGVVEYGRGVDVDIGGRADVADGAVQLQLSPLGVNVGRPGKGLANPLGYPLARSLATEQGRRWYRSQFYREGDEYKTPAERACPWCLFGA</sequence>
<dbReference type="WBParaSite" id="TCLT_0000196401-mRNA-1">
    <property type="protein sequence ID" value="TCLT_0000196401-mRNA-1"/>
    <property type="gene ID" value="TCLT_0000196401"/>
</dbReference>
<dbReference type="OrthoDB" id="5774863at2759"/>
<protein>
    <submittedName>
        <fullName evidence="4">Peptidase S1 domain-containing protein</fullName>
    </submittedName>
</protein>
<feature type="chain" id="PRO_5043126268" evidence="1">
    <location>
        <begin position="18"/>
        <end position="255"/>
    </location>
</feature>
<dbReference type="Proteomes" id="UP000276776">
    <property type="component" value="Unassembled WGS sequence"/>
</dbReference>
<gene>
    <name evidence="2" type="ORF">TCLT_LOCUS1965</name>
</gene>
<evidence type="ECO:0000313" key="4">
    <source>
        <dbReference type="WBParaSite" id="TCLT_0000196401-mRNA-1"/>
    </source>
</evidence>
<dbReference type="AlphaFoldDB" id="A0A0N5CP32"/>
<evidence type="ECO:0000313" key="2">
    <source>
        <dbReference type="EMBL" id="VDM97678.1"/>
    </source>
</evidence>
<dbReference type="EMBL" id="UYYF01000321">
    <property type="protein sequence ID" value="VDM97678.1"/>
    <property type="molecule type" value="Genomic_DNA"/>
</dbReference>
<organism evidence="4">
    <name type="scientific">Thelazia callipaeda</name>
    <name type="common">Oriental eyeworm</name>
    <name type="synonym">Parasitic nematode</name>
    <dbReference type="NCBI Taxonomy" id="103827"/>
    <lineage>
        <taxon>Eukaryota</taxon>
        <taxon>Metazoa</taxon>
        <taxon>Ecdysozoa</taxon>
        <taxon>Nematoda</taxon>
        <taxon>Chromadorea</taxon>
        <taxon>Rhabditida</taxon>
        <taxon>Spirurina</taxon>
        <taxon>Spiruromorpha</taxon>
        <taxon>Thelazioidea</taxon>
        <taxon>Thelaziidae</taxon>
        <taxon>Thelazia</taxon>
    </lineage>
</organism>
<reference evidence="2 3" key="2">
    <citation type="submission" date="2018-11" db="EMBL/GenBank/DDBJ databases">
        <authorList>
            <consortium name="Pathogen Informatics"/>
        </authorList>
    </citation>
    <scope>NUCLEOTIDE SEQUENCE [LARGE SCALE GENOMIC DNA]</scope>
</reference>